<keyword evidence="2" id="KW-1185">Reference proteome</keyword>
<dbReference type="Proteomes" id="UP000297245">
    <property type="component" value="Unassembled WGS sequence"/>
</dbReference>
<dbReference type="EMBL" id="ML179240">
    <property type="protein sequence ID" value="THU93743.1"/>
    <property type="molecule type" value="Genomic_DNA"/>
</dbReference>
<name>A0A4S8LX35_DENBC</name>
<proteinExistence type="predicted"/>
<organism evidence="1 2">
    <name type="scientific">Dendrothele bispora (strain CBS 962.96)</name>
    <dbReference type="NCBI Taxonomy" id="1314807"/>
    <lineage>
        <taxon>Eukaryota</taxon>
        <taxon>Fungi</taxon>
        <taxon>Dikarya</taxon>
        <taxon>Basidiomycota</taxon>
        <taxon>Agaricomycotina</taxon>
        <taxon>Agaricomycetes</taxon>
        <taxon>Agaricomycetidae</taxon>
        <taxon>Agaricales</taxon>
        <taxon>Agaricales incertae sedis</taxon>
        <taxon>Dendrothele</taxon>
    </lineage>
</organism>
<dbReference type="AlphaFoldDB" id="A0A4S8LX35"/>
<sequence length="192" mass="21720">MSQFFFPHRHIPTDNQPIALVGDGWLRACDLFGVHRSQPRRVLEIIKVLWDILPSNVLRRFTKLRQNRDLKTFIDILQTNKHKPGLLNRVLEPAGRATVAFGGKVLTAAPLLLTFRQPPANKVVTIPPRDCGTDGERGGRRRFISLALIQIKVEESFMEREEKASFSIVVMSPPILKAATLYAENALERCSL</sequence>
<evidence type="ECO:0000313" key="1">
    <source>
        <dbReference type="EMBL" id="THU93743.1"/>
    </source>
</evidence>
<accession>A0A4S8LX35</accession>
<protein>
    <submittedName>
        <fullName evidence="1">Uncharacterized protein</fullName>
    </submittedName>
</protein>
<reference evidence="1 2" key="1">
    <citation type="journal article" date="2019" name="Nat. Ecol. Evol.">
        <title>Megaphylogeny resolves global patterns of mushroom evolution.</title>
        <authorList>
            <person name="Varga T."/>
            <person name="Krizsan K."/>
            <person name="Foldi C."/>
            <person name="Dima B."/>
            <person name="Sanchez-Garcia M."/>
            <person name="Sanchez-Ramirez S."/>
            <person name="Szollosi G.J."/>
            <person name="Szarkandi J.G."/>
            <person name="Papp V."/>
            <person name="Albert L."/>
            <person name="Andreopoulos W."/>
            <person name="Angelini C."/>
            <person name="Antonin V."/>
            <person name="Barry K.W."/>
            <person name="Bougher N.L."/>
            <person name="Buchanan P."/>
            <person name="Buyck B."/>
            <person name="Bense V."/>
            <person name="Catcheside P."/>
            <person name="Chovatia M."/>
            <person name="Cooper J."/>
            <person name="Damon W."/>
            <person name="Desjardin D."/>
            <person name="Finy P."/>
            <person name="Geml J."/>
            <person name="Haridas S."/>
            <person name="Hughes K."/>
            <person name="Justo A."/>
            <person name="Karasinski D."/>
            <person name="Kautmanova I."/>
            <person name="Kiss B."/>
            <person name="Kocsube S."/>
            <person name="Kotiranta H."/>
            <person name="LaButti K.M."/>
            <person name="Lechner B.E."/>
            <person name="Liimatainen K."/>
            <person name="Lipzen A."/>
            <person name="Lukacs Z."/>
            <person name="Mihaltcheva S."/>
            <person name="Morgado L.N."/>
            <person name="Niskanen T."/>
            <person name="Noordeloos M.E."/>
            <person name="Ohm R.A."/>
            <person name="Ortiz-Santana B."/>
            <person name="Ovrebo C."/>
            <person name="Racz N."/>
            <person name="Riley R."/>
            <person name="Savchenko A."/>
            <person name="Shiryaev A."/>
            <person name="Soop K."/>
            <person name="Spirin V."/>
            <person name="Szebenyi C."/>
            <person name="Tomsovsky M."/>
            <person name="Tulloss R.E."/>
            <person name="Uehling J."/>
            <person name="Grigoriev I.V."/>
            <person name="Vagvolgyi C."/>
            <person name="Papp T."/>
            <person name="Martin F.M."/>
            <person name="Miettinen O."/>
            <person name="Hibbett D.S."/>
            <person name="Nagy L.G."/>
        </authorList>
    </citation>
    <scope>NUCLEOTIDE SEQUENCE [LARGE SCALE GENOMIC DNA]</scope>
    <source>
        <strain evidence="1 2">CBS 962.96</strain>
    </source>
</reference>
<evidence type="ECO:0000313" key="2">
    <source>
        <dbReference type="Proteomes" id="UP000297245"/>
    </source>
</evidence>
<gene>
    <name evidence="1" type="ORF">K435DRAFT_799427</name>
</gene>